<keyword evidence="11" id="KW-1185">Reference proteome</keyword>
<feature type="compositionally biased region" description="Pro residues" evidence="8">
    <location>
        <begin position="22"/>
        <end position="47"/>
    </location>
</feature>
<feature type="region of interest" description="Disordered" evidence="8">
    <location>
        <begin position="1"/>
        <end position="54"/>
    </location>
</feature>
<keyword evidence="3" id="KW-0337">GPI-anchor biosynthesis</keyword>
<accession>A0ABR4D897</accession>
<keyword evidence="7 9" id="KW-0472">Membrane</keyword>
<keyword evidence="4 9" id="KW-0812">Transmembrane</keyword>
<feature type="transmembrane region" description="Helical" evidence="9">
    <location>
        <begin position="238"/>
        <end position="258"/>
    </location>
</feature>
<evidence type="ECO:0000256" key="1">
    <source>
        <dbReference type="ARBA" id="ARBA00004477"/>
    </source>
</evidence>
<evidence type="ECO:0000256" key="6">
    <source>
        <dbReference type="ARBA" id="ARBA00022989"/>
    </source>
</evidence>
<comment type="caution">
    <text evidence="10">The sequence shown here is derived from an EMBL/GenBank/DDBJ whole genome shotgun (WGS) entry which is preliminary data.</text>
</comment>
<evidence type="ECO:0000256" key="8">
    <source>
        <dbReference type="SAM" id="MobiDB-lite"/>
    </source>
</evidence>
<evidence type="ECO:0008006" key="12">
    <source>
        <dbReference type="Google" id="ProtNLM"/>
    </source>
</evidence>
<keyword evidence="6 9" id="KW-1133">Transmembrane helix</keyword>
<protein>
    <recommendedName>
        <fullName evidence="12">Glycosylphosphatidylinositol anchor biosynthesis protein 11</fullName>
    </recommendedName>
</protein>
<feature type="transmembrane region" description="Helical" evidence="9">
    <location>
        <begin position="270"/>
        <end position="291"/>
    </location>
</feature>
<dbReference type="Pfam" id="PF06699">
    <property type="entry name" value="PIG-F"/>
    <property type="match status" value="1"/>
</dbReference>
<organism evidence="10 11">
    <name type="scientific">Remersonia thermophila</name>
    <dbReference type="NCBI Taxonomy" id="72144"/>
    <lineage>
        <taxon>Eukaryota</taxon>
        <taxon>Fungi</taxon>
        <taxon>Dikarya</taxon>
        <taxon>Ascomycota</taxon>
        <taxon>Pezizomycotina</taxon>
        <taxon>Sordariomycetes</taxon>
        <taxon>Sordariomycetidae</taxon>
        <taxon>Sordariales</taxon>
        <taxon>Sordariales incertae sedis</taxon>
        <taxon>Remersonia</taxon>
    </lineage>
</organism>
<reference evidence="10 11" key="1">
    <citation type="journal article" date="2024" name="Commun. Biol.">
        <title>Comparative genomic analysis of thermophilic fungi reveals convergent evolutionary adaptations and gene losses.</title>
        <authorList>
            <person name="Steindorff A.S."/>
            <person name="Aguilar-Pontes M.V."/>
            <person name="Robinson A.J."/>
            <person name="Andreopoulos B."/>
            <person name="LaButti K."/>
            <person name="Kuo A."/>
            <person name="Mondo S."/>
            <person name="Riley R."/>
            <person name="Otillar R."/>
            <person name="Haridas S."/>
            <person name="Lipzen A."/>
            <person name="Grimwood J."/>
            <person name="Schmutz J."/>
            <person name="Clum A."/>
            <person name="Reid I.D."/>
            <person name="Moisan M.C."/>
            <person name="Butler G."/>
            <person name="Nguyen T.T.M."/>
            <person name="Dewar K."/>
            <person name="Conant G."/>
            <person name="Drula E."/>
            <person name="Henrissat B."/>
            <person name="Hansel C."/>
            <person name="Singer S."/>
            <person name="Hutchinson M.I."/>
            <person name="de Vries R.P."/>
            <person name="Natvig D.O."/>
            <person name="Powell A.J."/>
            <person name="Tsang A."/>
            <person name="Grigoriev I.V."/>
        </authorList>
    </citation>
    <scope>NUCLEOTIDE SEQUENCE [LARGE SCALE GENOMIC DNA]</scope>
    <source>
        <strain evidence="10 11">ATCC 22073</strain>
    </source>
</reference>
<evidence type="ECO:0000313" key="11">
    <source>
        <dbReference type="Proteomes" id="UP001600064"/>
    </source>
</evidence>
<proteinExistence type="predicted"/>
<feature type="transmembrane region" description="Helical" evidence="9">
    <location>
        <begin position="168"/>
        <end position="192"/>
    </location>
</feature>
<evidence type="ECO:0000256" key="9">
    <source>
        <dbReference type="SAM" id="Phobius"/>
    </source>
</evidence>
<evidence type="ECO:0000313" key="10">
    <source>
        <dbReference type="EMBL" id="KAL2266254.1"/>
    </source>
</evidence>
<evidence type="ECO:0000256" key="3">
    <source>
        <dbReference type="ARBA" id="ARBA00022502"/>
    </source>
</evidence>
<dbReference type="RefSeq" id="XP_070864981.1">
    <property type="nucleotide sequence ID" value="XM_071012225.1"/>
</dbReference>
<evidence type="ECO:0000256" key="7">
    <source>
        <dbReference type="ARBA" id="ARBA00023136"/>
    </source>
</evidence>
<gene>
    <name evidence="10" type="ORF">VTJ83DRAFT_5606</name>
</gene>
<name>A0ABR4D897_9PEZI</name>
<sequence>MPSTPAKGAAATAALSKSNKPTPSPQPAQPPSLSPPPSDEKPQPPLRPVQTKPTQLARTARHALPALQAALFLARFRALVADPVAEMSMTLPVTAALQVTYALACLPVAGSSGGKGGDEAAAAGAGAGKKTATATATATAMPARLGSGKRKAAAAADGGMRKGATTAVLSLLLSALVTPFLYITMILFGAPFLTHGSHTLLCAAHMAVLALFPLFFVRGVDGRAWAALGGFAAPLDDTFGGLVGAVVGAWLGAVPIPLDWDRDWQRWPVTILAGLYAGYLLGRVVGGTVAWGKKF</sequence>
<comment type="pathway">
    <text evidence="2">Glycolipid biosynthesis; glycosylphosphatidylinositol-anchor biosynthesis.</text>
</comment>
<dbReference type="GeneID" id="98126869"/>
<evidence type="ECO:0000256" key="2">
    <source>
        <dbReference type="ARBA" id="ARBA00004687"/>
    </source>
</evidence>
<feature type="transmembrane region" description="Helical" evidence="9">
    <location>
        <begin position="198"/>
        <end position="217"/>
    </location>
</feature>
<keyword evidence="5" id="KW-0256">Endoplasmic reticulum</keyword>
<dbReference type="EMBL" id="JAZGUE010000005">
    <property type="protein sequence ID" value="KAL2266254.1"/>
    <property type="molecule type" value="Genomic_DNA"/>
</dbReference>
<comment type="subcellular location">
    <subcellularLocation>
        <location evidence="1">Endoplasmic reticulum membrane</location>
        <topology evidence="1">Multi-pass membrane protein</topology>
    </subcellularLocation>
</comment>
<dbReference type="Proteomes" id="UP001600064">
    <property type="component" value="Unassembled WGS sequence"/>
</dbReference>
<evidence type="ECO:0000256" key="5">
    <source>
        <dbReference type="ARBA" id="ARBA00022824"/>
    </source>
</evidence>
<dbReference type="InterPro" id="IPR009580">
    <property type="entry name" value="GPI_biosynthesis_protein_Pig-F"/>
</dbReference>
<feature type="compositionally biased region" description="Low complexity" evidence="8">
    <location>
        <begin position="1"/>
        <end position="14"/>
    </location>
</feature>
<evidence type="ECO:0000256" key="4">
    <source>
        <dbReference type="ARBA" id="ARBA00022692"/>
    </source>
</evidence>